<dbReference type="AlphaFoldDB" id="A0A392VEN8"/>
<evidence type="ECO:0000313" key="2">
    <source>
        <dbReference type="EMBL" id="MCI86848.1"/>
    </source>
</evidence>
<feature type="compositionally biased region" description="Basic and acidic residues" evidence="1">
    <location>
        <begin position="1"/>
        <end position="11"/>
    </location>
</feature>
<dbReference type="Proteomes" id="UP000265520">
    <property type="component" value="Unassembled WGS sequence"/>
</dbReference>
<name>A0A392VEN8_9FABA</name>
<evidence type="ECO:0000313" key="3">
    <source>
        <dbReference type="Proteomes" id="UP000265520"/>
    </source>
</evidence>
<sequence>RLATGSDDKSGRNVPTGDGWQRLATSSPPPRQATSGDLKNGARRHLATSTQNRAFVAV</sequence>
<keyword evidence="3" id="KW-1185">Reference proteome</keyword>
<dbReference type="EMBL" id="LXQA011151237">
    <property type="protein sequence ID" value="MCI86848.1"/>
    <property type="molecule type" value="Genomic_DNA"/>
</dbReference>
<feature type="region of interest" description="Disordered" evidence="1">
    <location>
        <begin position="1"/>
        <end position="58"/>
    </location>
</feature>
<organism evidence="2 3">
    <name type="scientific">Trifolium medium</name>
    <dbReference type="NCBI Taxonomy" id="97028"/>
    <lineage>
        <taxon>Eukaryota</taxon>
        <taxon>Viridiplantae</taxon>
        <taxon>Streptophyta</taxon>
        <taxon>Embryophyta</taxon>
        <taxon>Tracheophyta</taxon>
        <taxon>Spermatophyta</taxon>
        <taxon>Magnoliopsida</taxon>
        <taxon>eudicotyledons</taxon>
        <taxon>Gunneridae</taxon>
        <taxon>Pentapetalae</taxon>
        <taxon>rosids</taxon>
        <taxon>fabids</taxon>
        <taxon>Fabales</taxon>
        <taxon>Fabaceae</taxon>
        <taxon>Papilionoideae</taxon>
        <taxon>50 kb inversion clade</taxon>
        <taxon>NPAAA clade</taxon>
        <taxon>Hologalegina</taxon>
        <taxon>IRL clade</taxon>
        <taxon>Trifolieae</taxon>
        <taxon>Trifolium</taxon>
    </lineage>
</organism>
<feature type="compositionally biased region" description="Polar residues" evidence="1">
    <location>
        <begin position="47"/>
        <end position="58"/>
    </location>
</feature>
<evidence type="ECO:0000256" key="1">
    <source>
        <dbReference type="SAM" id="MobiDB-lite"/>
    </source>
</evidence>
<comment type="caution">
    <text evidence="2">The sequence shown here is derived from an EMBL/GenBank/DDBJ whole genome shotgun (WGS) entry which is preliminary data.</text>
</comment>
<reference evidence="2 3" key="1">
    <citation type="journal article" date="2018" name="Front. Plant Sci.">
        <title>Red Clover (Trifolium pratense) and Zigzag Clover (T. medium) - A Picture of Genomic Similarities and Differences.</title>
        <authorList>
            <person name="Dluhosova J."/>
            <person name="Istvanek J."/>
            <person name="Nedelnik J."/>
            <person name="Repkova J."/>
        </authorList>
    </citation>
    <scope>NUCLEOTIDE SEQUENCE [LARGE SCALE GENOMIC DNA]</scope>
    <source>
        <strain evidence="3">cv. 10/8</strain>
        <tissue evidence="2">Leaf</tissue>
    </source>
</reference>
<proteinExistence type="predicted"/>
<feature type="non-terminal residue" evidence="2">
    <location>
        <position position="1"/>
    </location>
</feature>
<protein>
    <submittedName>
        <fullName evidence="2">Uncharacterized protein</fullName>
    </submittedName>
</protein>
<accession>A0A392VEN8</accession>